<protein>
    <recommendedName>
        <fullName evidence="4">DUF3047 domain-containing protein</fullName>
    </recommendedName>
</protein>
<dbReference type="AlphaFoldDB" id="A0A564ZI45"/>
<evidence type="ECO:0000313" key="3">
    <source>
        <dbReference type="Proteomes" id="UP000334340"/>
    </source>
</evidence>
<organism evidence="2 3">
    <name type="scientific">Candidatus Methylomirabilis lanthanidiphila</name>
    <dbReference type="NCBI Taxonomy" id="2211376"/>
    <lineage>
        <taxon>Bacteria</taxon>
        <taxon>Candidatus Methylomirabilota</taxon>
        <taxon>Candidatus Methylomirabilia</taxon>
        <taxon>Candidatus Methylomirabilales</taxon>
        <taxon>Candidatus Methylomirabilaceae</taxon>
        <taxon>Candidatus Methylomirabilis</taxon>
    </lineage>
</organism>
<keyword evidence="3" id="KW-1185">Reference proteome</keyword>
<keyword evidence="1" id="KW-0812">Transmembrane</keyword>
<gene>
    <name evidence="2" type="ORF">MELA_01384</name>
</gene>
<reference evidence="2 3" key="1">
    <citation type="submission" date="2019-07" db="EMBL/GenBank/DDBJ databases">
        <authorList>
            <person name="Cremers G."/>
        </authorList>
    </citation>
    <scope>NUCLEOTIDE SEQUENCE [LARGE SCALE GENOMIC DNA]</scope>
</reference>
<dbReference type="Pfam" id="PF11249">
    <property type="entry name" value="DUF3047"/>
    <property type="match status" value="1"/>
</dbReference>
<sequence length="254" mass="28589">MRRNERSIIYTVAFVAVLSLCAVAWGLGGELLLVDRFGPPTDPGGLPHGWTSLTFRKIPAKTRYTVIQEGNNYIVKAESHGSASGLYKALDLDPKVYQIISWRWKVDNILAKGDARRKEGDDYPARVYVAFQYDARNATLWERTSYGAYKLIYGEYPPRHVLNYIWDNRLPKGTAIDNAYTDRAKMIAVESGAEHVGRWVLEDRNLYADYKRLFGAEPPRIAGIALMTDTDNTGESAVAYYDDIVLRSVEGGGR</sequence>
<accession>A0A564ZI45</accession>
<dbReference type="EMBL" id="CABIKM010000022">
    <property type="protein sequence ID" value="VUZ85009.1"/>
    <property type="molecule type" value="Genomic_DNA"/>
</dbReference>
<feature type="transmembrane region" description="Helical" evidence="1">
    <location>
        <begin position="7"/>
        <end position="27"/>
    </location>
</feature>
<keyword evidence="1" id="KW-1133">Transmembrane helix</keyword>
<evidence type="ECO:0000313" key="2">
    <source>
        <dbReference type="EMBL" id="VUZ85009.1"/>
    </source>
</evidence>
<dbReference type="Proteomes" id="UP000334340">
    <property type="component" value="Unassembled WGS sequence"/>
</dbReference>
<dbReference type="InterPro" id="IPR021409">
    <property type="entry name" value="DUF3047"/>
</dbReference>
<name>A0A564ZI45_9BACT</name>
<evidence type="ECO:0000256" key="1">
    <source>
        <dbReference type="SAM" id="Phobius"/>
    </source>
</evidence>
<keyword evidence="1" id="KW-0472">Membrane</keyword>
<proteinExistence type="predicted"/>
<evidence type="ECO:0008006" key="4">
    <source>
        <dbReference type="Google" id="ProtNLM"/>
    </source>
</evidence>